<protein>
    <submittedName>
        <fullName evidence="1">Uncharacterized protein</fullName>
    </submittedName>
</protein>
<gene>
    <name evidence="1" type="ORF">AAC691_18305</name>
</gene>
<dbReference type="Proteomes" id="UP001449795">
    <property type="component" value="Chromosome"/>
</dbReference>
<dbReference type="EMBL" id="CP152276">
    <property type="protein sequence ID" value="XAE42200.1"/>
    <property type="molecule type" value="Genomic_DNA"/>
</dbReference>
<accession>A0ABZ3D3B4</accession>
<name>A0ABZ3D3B4_9PROT</name>
<evidence type="ECO:0000313" key="2">
    <source>
        <dbReference type="Proteomes" id="UP001449795"/>
    </source>
</evidence>
<keyword evidence="2" id="KW-1185">Reference proteome</keyword>
<organism evidence="1 2">
    <name type="scientific">Nguyenibacter vanlangensis</name>
    <dbReference type="NCBI Taxonomy" id="1216886"/>
    <lineage>
        <taxon>Bacteria</taxon>
        <taxon>Pseudomonadati</taxon>
        <taxon>Pseudomonadota</taxon>
        <taxon>Alphaproteobacteria</taxon>
        <taxon>Acetobacterales</taxon>
        <taxon>Acetobacteraceae</taxon>
        <taxon>Nguyenibacter</taxon>
    </lineage>
</organism>
<dbReference type="RefSeq" id="WP_342627993.1">
    <property type="nucleotide sequence ID" value="NZ_CP152276.1"/>
</dbReference>
<proteinExistence type="predicted"/>
<evidence type="ECO:0000313" key="1">
    <source>
        <dbReference type="EMBL" id="XAE42200.1"/>
    </source>
</evidence>
<reference evidence="1 2" key="1">
    <citation type="submission" date="2024-04" db="EMBL/GenBank/DDBJ databases">
        <title>Complete genome sequence of Nguyenibacter vanlangesis HBCM-1154, a strain capable of nitrogen fixation, IAA production, and phosphorus solubilization isolated from sugarcane soil.</title>
        <authorList>
            <person name="MY HANH P."/>
        </authorList>
    </citation>
    <scope>NUCLEOTIDE SEQUENCE [LARGE SCALE GENOMIC DNA]</scope>
    <source>
        <strain evidence="1 2">HBCM 1154</strain>
    </source>
</reference>
<sequence length="94" mass="10219">MALAMSAGRVAVTGRSQETLENFARKSRTKSIGSPAASQIDLRSCASSPVNRTVRMRRPYRLAEFGLDEANEAVAYAAAHAGPRQLTVLRRQSQ</sequence>